<evidence type="ECO:0000256" key="11">
    <source>
        <dbReference type="ARBA" id="ARBA00023012"/>
    </source>
</evidence>
<dbReference type="Gene3D" id="3.30.450.20">
    <property type="entry name" value="PAS domain"/>
    <property type="match status" value="3"/>
</dbReference>
<dbReference type="InterPro" id="IPR036097">
    <property type="entry name" value="HisK_dim/P_sf"/>
</dbReference>
<dbReference type="FunFam" id="3.30.565.10:FF:000010">
    <property type="entry name" value="Sensor histidine kinase RcsC"/>
    <property type="match status" value="1"/>
</dbReference>
<evidence type="ECO:0000259" key="18">
    <source>
        <dbReference type="PROSITE" id="PS50112"/>
    </source>
</evidence>
<keyword evidence="6 15" id="KW-0812">Transmembrane</keyword>
<dbReference type="CDD" id="cd16922">
    <property type="entry name" value="HATPase_EvgS-ArcB-TorS-like"/>
    <property type="match status" value="1"/>
</dbReference>
<feature type="domain" description="Histidine kinase" evidence="16">
    <location>
        <begin position="474"/>
        <end position="705"/>
    </location>
</feature>
<comment type="catalytic activity">
    <reaction evidence="1">
        <text>ATP + protein L-histidine = ADP + protein N-phospho-L-histidine.</text>
        <dbReference type="EC" id="2.7.13.3"/>
    </reaction>
</comment>
<evidence type="ECO:0000256" key="13">
    <source>
        <dbReference type="PROSITE-ProRule" id="PRU00110"/>
    </source>
</evidence>
<dbReference type="SMART" id="SM00091">
    <property type="entry name" value="PAS"/>
    <property type="match status" value="1"/>
</dbReference>
<evidence type="ECO:0000313" key="20">
    <source>
        <dbReference type="EMBL" id="GGH15323.1"/>
    </source>
</evidence>
<dbReference type="GO" id="GO:0005524">
    <property type="term" value="F:ATP binding"/>
    <property type="evidence" value="ECO:0007669"/>
    <property type="project" value="UniProtKB-KW"/>
</dbReference>
<dbReference type="SUPFAM" id="SSF47384">
    <property type="entry name" value="Homodimeric domain of signal transducing histidine kinase"/>
    <property type="match status" value="1"/>
</dbReference>
<dbReference type="PROSITE" id="PS50112">
    <property type="entry name" value="PAS"/>
    <property type="match status" value="1"/>
</dbReference>
<dbReference type="Gene3D" id="3.30.565.10">
    <property type="entry name" value="Histidine kinase-like ATPase, C-terminal domain"/>
    <property type="match status" value="1"/>
</dbReference>
<dbReference type="InterPro" id="IPR000014">
    <property type="entry name" value="PAS"/>
</dbReference>
<dbReference type="GO" id="GO:0005886">
    <property type="term" value="C:plasma membrane"/>
    <property type="evidence" value="ECO:0007669"/>
    <property type="project" value="UniProtKB-SubCell"/>
</dbReference>
<evidence type="ECO:0000256" key="3">
    <source>
        <dbReference type="ARBA" id="ARBA00012438"/>
    </source>
</evidence>
<keyword evidence="21" id="KW-1185">Reference proteome</keyword>
<evidence type="ECO:0000259" key="16">
    <source>
        <dbReference type="PROSITE" id="PS50109"/>
    </source>
</evidence>
<dbReference type="Pfam" id="PF01627">
    <property type="entry name" value="Hpt"/>
    <property type="match status" value="1"/>
</dbReference>
<dbReference type="AlphaFoldDB" id="A0A917I6L7"/>
<feature type="domain" description="PAS" evidence="18">
    <location>
        <begin position="332"/>
        <end position="384"/>
    </location>
</feature>
<evidence type="ECO:0000256" key="4">
    <source>
        <dbReference type="ARBA" id="ARBA00022553"/>
    </source>
</evidence>
<reference evidence="20" key="1">
    <citation type="journal article" date="2014" name="Int. J. Syst. Evol. Microbiol.">
        <title>Complete genome sequence of Corynebacterium casei LMG S-19264T (=DSM 44701T), isolated from a smear-ripened cheese.</title>
        <authorList>
            <consortium name="US DOE Joint Genome Institute (JGI-PGF)"/>
            <person name="Walter F."/>
            <person name="Albersmeier A."/>
            <person name="Kalinowski J."/>
            <person name="Ruckert C."/>
        </authorList>
    </citation>
    <scope>NUCLEOTIDE SEQUENCE</scope>
    <source>
        <strain evidence="20">CGMCC 1.12214</strain>
    </source>
</reference>
<dbReference type="CDD" id="cd12915">
    <property type="entry name" value="PDC2_DGC_like"/>
    <property type="match status" value="1"/>
</dbReference>
<dbReference type="PROSITE" id="PS50894">
    <property type="entry name" value="HPT"/>
    <property type="match status" value="1"/>
</dbReference>
<dbReference type="InterPro" id="IPR001789">
    <property type="entry name" value="Sig_transdc_resp-reg_receiver"/>
</dbReference>
<dbReference type="FunFam" id="1.10.287.130:FF:000004">
    <property type="entry name" value="Ethylene receptor 1"/>
    <property type="match status" value="1"/>
</dbReference>
<dbReference type="GO" id="GO:0000155">
    <property type="term" value="F:phosphorelay sensor kinase activity"/>
    <property type="evidence" value="ECO:0007669"/>
    <property type="project" value="InterPro"/>
</dbReference>
<organism evidence="20 21">
    <name type="scientific">Alsobacter metallidurans</name>
    <dbReference type="NCBI Taxonomy" id="340221"/>
    <lineage>
        <taxon>Bacteria</taxon>
        <taxon>Pseudomonadati</taxon>
        <taxon>Pseudomonadota</taxon>
        <taxon>Alphaproteobacteria</taxon>
        <taxon>Hyphomicrobiales</taxon>
        <taxon>Alsobacteraceae</taxon>
        <taxon>Alsobacter</taxon>
    </lineage>
</organism>
<dbReference type="PRINTS" id="PR00344">
    <property type="entry name" value="BCTRLSENSOR"/>
</dbReference>
<evidence type="ECO:0000256" key="5">
    <source>
        <dbReference type="ARBA" id="ARBA00022679"/>
    </source>
</evidence>
<evidence type="ECO:0000256" key="10">
    <source>
        <dbReference type="ARBA" id="ARBA00022989"/>
    </source>
</evidence>
<dbReference type="InterPro" id="IPR054327">
    <property type="entry name" value="His-kinase-like_sensor"/>
</dbReference>
<dbReference type="Pfam" id="PF02518">
    <property type="entry name" value="HATPase_c"/>
    <property type="match status" value="1"/>
</dbReference>
<dbReference type="CDD" id="cd12914">
    <property type="entry name" value="PDC1_DGC_like"/>
    <property type="match status" value="1"/>
</dbReference>
<protein>
    <recommendedName>
        <fullName evidence="3">histidine kinase</fullName>
        <ecNumber evidence="3">2.7.13.3</ecNumber>
    </recommendedName>
</protein>
<dbReference type="EC" id="2.7.13.3" evidence="3"/>
<dbReference type="InterPro" id="IPR008207">
    <property type="entry name" value="Sig_transdc_His_kin_Hpt_dom"/>
</dbReference>
<feature type="domain" description="Response regulatory" evidence="17">
    <location>
        <begin position="735"/>
        <end position="852"/>
    </location>
</feature>
<dbReference type="Gene3D" id="1.10.287.130">
    <property type="match status" value="1"/>
</dbReference>
<feature type="modified residue" description="4-aspartylphosphate" evidence="14">
    <location>
        <position position="784"/>
    </location>
</feature>
<dbReference type="PROSITE" id="PS50109">
    <property type="entry name" value="HIS_KIN"/>
    <property type="match status" value="1"/>
</dbReference>
<dbReference type="EMBL" id="BMES01000001">
    <property type="protein sequence ID" value="GGH15323.1"/>
    <property type="molecule type" value="Genomic_DNA"/>
</dbReference>
<feature type="modified residue" description="Phosphohistidine" evidence="13">
    <location>
        <position position="922"/>
    </location>
</feature>
<gene>
    <name evidence="20" type="ORF">GCM10007036_15260</name>
</gene>
<dbReference type="SUPFAM" id="SSF52172">
    <property type="entry name" value="CheY-like"/>
    <property type="match status" value="1"/>
</dbReference>
<dbReference type="InterPro" id="IPR004358">
    <property type="entry name" value="Sig_transdc_His_kin-like_C"/>
</dbReference>
<keyword evidence="10 15" id="KW-1133">Transmembrane helix</keyword>
<keyword evidence="5" id="KW-0808">Transferase</keyword>
<evidence type="ECO:0000256" key="8">
    <source>
        <dbReference type="ARBA" id="ARBA00022777"/>
    </source>
</evidence>
<reference evidence="20" key="2">
    <citation type="submission" date="2020-09" db="EMBL/GenBank/DDBJ databases">
        <authorList>
            <person name="Sun Q."/>
            <person name="Zhou Y."/>
        </authorList>
    </citation>
    <scope>NUCLEOTIDE SEQUENCE</scope>
    <source>
        <strain evidence="20">CGMCC 1.12214</strain>
    </source>
</reference>
<dbReference type="Pfam" id="PF00512">
    <property type="entry name" value="HisKA"/>
    <property type="match status" value="1"/>
</dbReference>
<dbReference type="Pfam" id="PF22588">
    <property type="entry name" value="dCache_1_like"/>
    <property type="match status" value="1"/>
</dbReference>
<dbReference type="InterPro" id="IPR035965">
    <property type="entry name" value="PAS-like_dom_sf"/>
</dbReference>
<keyword evidence="11" id="KW-0902">Two-component regulatory system</keyword>
<dbReference type="RefSeq" id="WP_188517050.1">
    <property type="nucleotide sequence ID" value="NZ_BMES01000001.1"/>
</dbReference>
<dbReference type="SUPFAM" id="SSF47226">
    <property type="entry name" value="Histidine-containing phosphotransfer domain, HPT domain"/>
    <property type="match status" value="1"/>
</dbReference>
<evidence type="ECO:0000256" key="15">
    <source>
        <dbReference type="SAM" id="Phobius"/>
    </source>
</evidence>
<dbReference type="PANTHER" id="PTHR45339">
    <property type="entry name" value="HYBRID SIGNAL TRANSDUCTION HISTIDINE KINASE J"/>
    <property type="match status" value="1"/>
</dbReference>
<dbReference type="CDD" id="cd00082">
    <property type="entry name" value="HisKA"/>
    <property type="match status" value="1"/>
</dbReference>
<keyword evidence="4 14" id="KW-0597">Phosphoprotein</keyword>
<dbReference type="InterPro" id="IPR011006">
    <property type="entry name" value="CheY-like_superfamily"/>
</dbReference>
<evidence type="ECO:0000256" key="1">
    <source>
        <dbReference type="ARBA" id="ARBA00000085"/>
    </source>
</evidence>
<evidence type="ECO:0000313" key="21">
    <source>
        <dbReference type="Proteomes" id="UP000603912"/>
    </source>
</evidence>
<dbReference type="InterPro" id="IPR005467">
    <property type="entry name" value="His_kinase_dom"/>
</dbReference>
<name>A0A917I6L7_9HYPH</name>
<evidence type="ECO:0000256" key="7">
    <source>
        <dbReference type="ARBA" id="ARBA00022741"/>
    </source>
</evidence>
<dbReference type="InterPro" id="IPR003594">
    <property type="entry name" value="HATPase_dom"/>
</dbReference>
<keyword evidence="9" id="KW-0067">ATP-binding</keyword>
<dbReference type="PROSITE" id="PS50110">
    <property type="entry name" value="RESPONSE_REGULATORY"/>
    <property type="match status" value="1"/>
</dbReference>
<dbReference type="SMART" id="SM00448">
    <property type="entry name" value="REC"/>
    <property type="match status" value="1"/>
</dbReference>
<evidence type="ECO:0000256" key="6">
    <source>
        <dbReference type="ARBA" id="ARBA00022692"/>
    </source>
</evidence>
<dbReference type="InterPro" id="IPR036890">
    <property type="entry name" value="HATPase_C_sf"/>
</dbReference>
<sequence>MKKRAKQFFDIRFALSSGFVLGLVMIGLIWAGLSFHLSEARDHALKGAEQNLSNLARTFEEHTVRSIQEVDKTLLLLRTAYELDPDGFDLGSFTSNPYFLDNLTLQVAMIGPDGMMLATNLGKTATPVDLRDREHFRVHQQRIEDELFISKPVLGRASGKWSVQLTRRLSGPGGEFAGVLVASLDPRHFSRFYEAIDLGPGGGITLVGTDGVVRALGGDIGEPVGRSVLAGPLFAALAKAGNGGYQAEGPADGAARLTAYRTVRGYPLAVAVSMAARRVFAQPDHDRARYTAIAALMTMFVLAGMLLGVRHHRRLAGSQAARQESEALAIRKSRELEATLEHMSQGIMMIDAGREVAVLNRKAVDLLGLPEDLALGRPRFDDILRWQEAAGEFNSDPEVRDFVANGGIGEVGRFYQRTRPNGTVLEVRSVALADGGVVRTYTDVSARARAEAELAAALDRAEAASRARGMFLAMMSHEMRTPLNGVIGMASLLGGTRLDAEQRRYAATLRESAEHLLQIINDVLDLSKLEADRLELRNERFDLRKLADGVLEILAPAANEKGLRLETDLDAAAPRWVEGDPSVLRQILLNLAGNAVKFTDKGSVTIRIAPDSAMDDDAPVEGDAERPVRLSFAVEDTGIGIAEENLPLLFREFSQVDEGTSRRFGGTGLGLAICRKLVARMGGWIDVQSRPGAGSRFHFTARFGAAEQNMGAPDAPEDDGRFGELEAEPAGPPLRILLAEDNRTNRLVIGTLLEKLGHHVHAVEDGALAVEAVQTAPYDLVLMDVMMPEMDGLEATRAIRALSSPCATVPIVGLTANALPENAAAGRAAGMNAFATKPITGRRLGELIREVGGAHGKPAVSAAPAVHKGAILDRGTLDRFIADIGAATADDIVRVFLRDTQERIAAMPAQVADRGPLVRDAHSIKSAAATLGLTAMCDVAARLEAQASSMSPDALACSIDDLGRAFVDARRALPETLKAD</sequence>
<dbReference type="CDD" id="cd17546">
    <property type="entry name" value="REC_hyHK_CKI1_RcsC-like"/>
    <property type="match status" value="1"/>
</dbReference>
<accession>A0A917I6L7</accession>
<comment type="subcellular location">
    <subcellularLocation>
        <location evidence="2">Membrane</location>
    </subcellularLocation>
</comment>
<dbReference type="InterPro" id="IPR003661">
    <property type="entry name" value="HisK_dim/P_dom"/>
</dbReference>
<evidence type="ECO:0000256" key="2">
    <source>
        <dbReference type="ARBA" id="ARBA00004370"/>
    </source>
</evidence>
<proteinExistence type="predicted"/>
<evidence type="ECO:0000256" key="14">
    <source>
        <dbReference type="PROSITE-ProRule" id="PRU00169"/>
    </source>
</evidence>
<evidence type="ECO:0000256" key="12">
    <source>
        <dbReference type="ARBA" id="ARBA00023136"/>
    </source>
</evidence>
<feature type="transmembrane region" description="Helical" evidence="15">
    <location>
        <begin position="12"/>
        <end position="33"/>
    </location>
</feature>
<dbReference type="SMART" id="SM00387">
    <property type="entry name" value="HATPase_c"/>
    <property type="match status" value="1"/>
</dbReference>
<evidence type="ECO:0000256" key="9">
    <source>
        <dbReference type="ARBA" id="ARBA00022840"/>
    </source>
</evidence>
<dbReference type="PANTHER" id="PTHR45339:SF5">
    <property type="entry name" value="HISTIDINE KINASE"/>
    <property type="match status" value="1"/>
</dbReference>
<dbReference type="SMART" id="SM00388">
    <property type="entry name" value="HisKA"/>
    <property type="match status" value="1"/>
</dbReference>
<dbReference type="Proteomes" id="UP000603912">
    <property type="component" value="Unassembled WGS sequence"/>
</dbReference>
<dbReference type="InterPro" id="IPR036641">
    <property type="entry name" value="HPT_dom_sf"/>
</dbReference>
<keyword evidence="8" id="KW-0418">Kinase</keyword>
<keyword evidence="7" id="KW-0547">Nucleotide-binding</keyword>
<dbReference type="Gene3D" id="3.40.50.2300">
    <property type="match status" value="1"/>
</dbReference>
<evidence type="ECO:0000259" key="17">
    <source>
        <dbReference type="PROSITE" id="PS50110"/>
    </source>
</evidence>
<feature type="domain" description="HPt" evidence="19">
    <location>
        <begin position="885"/>
        <end position="980"/>
    </location>
</feature>
<keyword evidence="12 15" id="KW-0472">Membrane</keyword>
<dbReference type="Pfam" id="PF00072">
    <property type="entry name" value="Response_reg"/>
    <property type="match status" value="1"/>
</dbReference>
<dbReference type="SUPFAM" id="SSF55874">
    <property type="entry name" value="ATPase domain of HSP90 chaperone/DNA topoisomerase II/histidine kinase"/>
    <property type="match status" value="1"/>
</dbReference>
<evidence type="ECO:0000259" key="19">
    <source>
        <dbReference type="PROSITE" id="PS50894"/>
    </source>
</evidence>
<dbReference type="Pfam" id="PF12860">
    <property type="entry name" value="PAS_7"/>
    <property type="match status" value="1"/>
</dbReference>
<dbReference type="SUPFAM" id="SSF55785">
    <property type="entry name" value="PYP-like sensor domain (PAS domain)"/>
    <property type="match status" value="1"/>
</dbReference>
<comment type="caution">
    <text evidence="20">The sequence shown here is derived from an EMBL/GenBank/DDBJ whole genome shotgun (WGS) entry which is preliminary data.</text>
</comment>
<dbReference type="Gene3D" id="1.20.120.160">
    <property type="entry name" value="HPT domain"/>
    <property type="match status" value="1"/>
</dbReference>